<dbReference type="GO" id="GO:0033228">
    <property type="term" value="P:cysteine export across plasma membrane"/>
    <property type="evidence" value="ECO:0007669"/>
    <property type="project" value="TreeGrafter"/>
</dbReference>
<evidence type="ECO:0000256" key="5">
    <source>
        <dbReference type="ARBA" id="ARBA00023136"/>
    </source>
</evidence>
<evidence type="ECO:0000256" key="3">
    <source>
        <dbReference type="ARBA" id="ARBA00022692"/>
    </source>
</evidence>
<sequence length="201" mass="21951">MLNIALLTYVAIMSVTPGPNNLMLAASGGNFGFRRTLPHMLGISIGHAVQVFLVGMFLAWVMAVLSSVRPILGVIGCAYLLWLSWQIWRSASPEGKQVARPMSFWAAAAFQWINPKAWVMVINTVILFLPHGPANLGAVLSLALICALINLPCIAIWAWLGDALRHHLLVPKNLKLFNGTMASLMALTAFYLLYGELIVLV</sequence>
<dbReference type="InterPro" id="IPR001123">
    <property type="entry name" value="LeuE-type"/>
</dbReference>
<dbReference type="GO" id="GO:0015171">
    <property type="term" value="F:amino acid transmembrane transporter activity"/>
    <property type="evidence" value="ECO:0007669"/>
    <property type="project" value="TreeGrafter"/>
</dbReference>
<name>A0A6M8SNT7_9NEIS</name>
<evidence type="ECO:0000256" key="4">
    <source>
        <dbReference type="ARBA" id="ARBA00022989"/>
    </source>
</evidence>
<evidence type="ECO:0000256" key="1">
    <source>
        <dbReference type="ARBA" id="ARBA00004651"/>
    </source>
</evidence>
<evidence type="ECO:0000256" key="6">
    <source>
        <dbReference type="SAM" id="Phobius"/>
    </source>
</evidence>
<dbReference type="EMBL" id="CP054143">
    <property type="protein sequence ID" value="QKJ66932.1"/>
    <property type="molecule type" value="Genomic_DNA"/>
</dbReference>
<keyword evidence="8" id="KW-1185">Reference proteome</keyword>
<dbReference type="Proteomes" id="UP000504844">
    <property type="component" value="Chromosome"/>
</dbReference>
<keyword evidence="3 6" id="KW-0812">Transmembrane</keyword>
<feature type="transmembrane region" description="Helical" evidence="6">
    <location>
        <begin position="41"/>
        <end position="64"/>
    </location>
</feature>
<dbReference type="RefSeq" id="WP_173533435.1">
    <property type="nucleotide sequence ID" value="NZ_CP054143.1"/>
</dbReference>
<accession>A0A6M8SNT7</accession>
<dbReference type="PANTHER" id="PTHR30086:SF20">
    <property type="entry name" value="ARGININE EXPORTER PROTEIN ARGO-RELATED"/>
    <property type="match status" value="1"/>
</dbReference>
<proteinExistence type="predicted"/>
<dbReference type="Pfam" id="PF01810">
    <property type="entry name" value="LysE"/>
    <property type="match status" value="1"/>
</dbReference>
<keyword evidence="4 6" id="KW-1133">Transmembrane helix</keyword>
<gene>
    <name evidence="7" type="ORF">HQN60_09615</name>
</gene>
<organism evidence="7 8">
    <name type="scientific">Deefgea piscis</name>
    <dbReference type="NCBI Taxonomy" id="2739061"/>
    <lineage>
        <taxon>Bacteria</taxon>
        <taxon>Pseudomonadati</taxon>
        <taxon>Pseudomonadota</taxon>
        <taxon>Betaproteobacteria</taxon>
        <taxon>Neisseriales</taxon>
        <taxon>Chitinibacteraceae</taxon>
        <taxon>Deefgea</taxon>
    </lineage>
</organism>
<reference evidence="7 8" key="1">
    <citation type="submission" date="2020-05" db="EMBL/GenBank/DDBJ databases">
        <title>Complete genome sequence of Deefgea sp. D17.</title>
        <authorList>
            <person name="Bae J.-W."/>
            <person name="Han J.E."/>
        </authorList>
    </citation>
    <scope>NUCLEOTIDE SEQUENCE [LARGE SCALE GENOMIC DNA]</scope>
    <source>
        <strain evidence="7 8">D17</strain>
    </source>
</reference>
<evidence type="ECO:0000313" key="7">
    <source>
        <dbReference type="EMBL" id="QKJ66932.1"/>
    </source>
</evidence>
<evidence type="ECO:0000313" key="8">
    <source>
        <dbReference type="Proteomes" id="UP000504844"/>
    </source>
</evidence>
<keyword evidence="5 6" id="KW-0472">Membrane</keyword>
<dbReference type="PANTHER" id="PTHR30086">
    <property type="entry name" value="ARGININE EXPORTER PROTEIN ARGO"/>
    <property type="match status" value="1"/>
</dbReference>
<dbReference type="GO" id="GO:0005886">
    <property type="term" value="C:plasma membrane"/>
    <property type="evidence" value="ECO:0007669"/>
    <property type="project" value="UniProtKB-SubCell"/>
</dbReference>
<evidence type="ECO:0000256" key="2">
    <source>
        <dbReference type="ARBA" id="ARBA00022475"/>
    </source>
</evidence>
<keyword evidence="2" id="KW-1003">Cell membrane</keyword>
<comment type="subcellular location">
    <subcellularLocation>
        <location evidence="1">Cell membrane</location>
        <topology evidence="1">Multi-pass membrane protein</topology>
    </subcellularLocation>
</comment>
<dbReference type="KEGG" id="dee:HQN60_09615"/>
<feature type="transmembrane region" description="Helical" evidence="6">
    <location>
        <begin position="180"/>
        <end position="200"/>
    </location>
</feature>
<feature type="transmembrane region" description="Helical" evidence="6">
    <location>
        <begin position="108"/>
        <end position="129"/>
    </location>
</feature>
<feature type="transmembrane region" description="Helical" evidence="6">
    <location>
        <begin position="136"/>
        <end position="160"/>
    </location>
</feature>
<dbReference type="AlphaFoldDB" id="A0A6M8SNT7"/>
<protein>
    <submittedName>
        <fullName evidence="7">LysE family translocator</fullName>
    </submittedName>
</protein>
<feature type="transmembrane region" description="Helical" evidence="6">
    <location>
        <begin position="71"/>
        <end position="88"/>
    </location>
</feature>